<dbReference type="PROSITE" id="PS51318">
    <property type="entry name" value="TAT"/>
    <property type="match status" value="1"/>
</dbReference>
<proteinExistence type="predicted"/>
<protein>
    <recommendedName>
        <fullName evidence="2">Alpha-carbonic anhydrase domain-containing protein</fullName>
    </recommendedName>
</protein>
<dbReference type="InterPro" id="IPR036398">
    <property type="entry name" value="CA_dom_sf"/>
</dbReference>
<dbReference type="PROSITE" id="PS51144">
    <property type="entry name" value="ALPHA_CA_2"/>
    <property type="match status" value="1"/>
</dbReference>
<evidence type="ECO:0000259" key="2">
    <source>
        <dbReference type="PROSITE" id="PS51144"/>
    </source>
</evidence>
<dbReference type="Pfam" id="PF00194">
    <property type="entry name" value="Carb_anhydrase"/>
    <property type="match status" value="1"/>
</dbReference>
<dbReference type="PANTHER" id="PTHR18952">
    <property type="entry name" value="CARBONIC ANHYDRASE"/>
    <property type="match status" value="1"/>
</dbReference>
<accession>A0A4U6U945</accession>
<dbReference type="GO" id="GO:0004089">
    <property type="term" value="F:carbonate dehydratase activity"/>
    <property type="evidence" value="ECO:0007669"/>
    <property type="project" value="InterPro"/>
</dbReference>
<dbReference type="Gene3D" id="3.10.200.10">
    <property type="entry name" value="Alpha carbonic anhydrase"/>
    <property type="match status" value="1"/>
</dbReference>
<sequence length="148" mass="16470">MGLAARRHLHPTVGALLAAALLLSAIAVPGATAQDETEDEHEFSYDPAVENGPDHWGEVKPEWATCSEGRWQSPIALYGHRAIQRDLCYLNYSYQPAEASIVNRGHDIMVKFKGDAGRLVIDGTVYHLKQLHWHTPSEHTLDGIRYAM</sequence>
<dbReference type="Proteomes" id="UP000298652">
    <property type="component" value="Chromosome 6"/>
</dbReference>
<dbReference type="InterPro" id="IPR023561">
    <property type="entry name" value="Carbonic_anhydrase_a-class"/>
</dbReference>
<dbReference type="Gramene" id="TKW10864">
    <property type="protein sequence ID" value="TKW10864"/>
    <property type="gene ID" value="SEVIR_6G195901v2"/>
</dbReference>
<gene>
    <name evidence="3" type="ORF">SEVIR_6G195901v2</name>
</gene>
<evidence type="ECO:0000313" key="4">
    <source>
        <dbReference type="Proteomes" id="UP000298652"/>
    </source>
</evidence>
<dbReference type="SMART" id="SM01057">
    <property type="entry name" value="Carb_anhydrase"/>
    <property type="match status" value="1"/>
</dbReference>
<dbReference type="GO" id="GO:0006730">
    <property type="term" value="P:one-carbon metabolic process"/>
    <property type="evidence" value="ECO:0007669"/>
    <property type="project" value="TreeGrafter"/>
</dbReference>
<reference evidence="3" key="1">
    <citation type="submission" date="2019-03" db="EMBL/GenBank/DDBJ databases">
        <title>WGS assembly of Setaria viridis.</title>
        <authorList>
            <person name="Huang P."/>
            <person name="Jenkins J."/>
            <person name="Grimwood J."/>
            <person name="Barry K."/>
            <person name="Healey A."/>
            <person name="Mamidi S."/>
            <person name="Sreedasyam A."/>
            <person name="Shu S."/>
            <person name="Feldman M."/>
            <person name="Wu J."/>
            <person name="Yu Y."/>
            <person name="Chen C."/>
            <person name="Johnson J."/>
            <person name="Rokhsar D."/>
            <person name="Baxter I."/>
            <person name="Schmutz J."/>
            <person name="Brutnell T."/>
            <person name="Kellogg E."/>
        </authorList>
    </citation>
    <scope>NUCLEOTIDE SEQUENCE [LARGE SCALE GENOMIC DNA]</scope>
</reference>
<organism evidence="3 4">
    <name type="scientific">Setaria viridis</name>
    <name type="common">Green bristlegrass</name>
    <name type="synonym">Setaria italica subsp. viridis</name>
    <dbReference type="NCBI Taxonomy" id="4556"/>
    <lineage>
        <taxon>Eukaryota</taxon>
        <taxon>Viridiplantae</taxon>
        <taxon>Streptophyta</taxon>
        <taxon>Embryophyta</taxon>
        <taxon>Tracheophyta</taxon>
        <taxon>Spermatophyta</taxon>
        <taxon>Magnoliopsida</taxon>
        <taxon>Liliopsida</taxon>
        <taxon>Poales</taxon>
        <taxon>Poaceae</taxon>
        <taxon>PACMAD clade</taxon>
        <taxon>Panicoideae</taxon>
        <taxon>Panicodae</taxon>
        <taxon>Paniceae</taxon>
        <taxon>Cenchrinae</taxon>
        <taxon>Setaria</taxon>
    </lineage>
</organism>
<dbReference type="GO" id="GO:0008270">
    <property type="term" value="F:zinc ion binding"/>
    <property type="evidence" value="ECO:0007669"/>
    <property type="project" value="InterPro"/>
</dbReference>
<name>A0A4U6U945_SETVI</name>
<dbReference type="InterPro" id="IPR006311">
    <property type="entry name" value="TAT_signal"/>
</dbReference>
<dbReference type="EMBL" id="CM016557">
    <property type="protein sequence ID" value="TKW10864.1"/>
    <property type="molecule type" value="Genomic_DNA"/>
</dbReference>
<dbReference type="InterPro" id="IPR041891">
    <property type="entry name" value="Alpha_CA_prokaryot-like"/>
</dbReference>
<dbReference type="InterPro" id="IPR001148">
    <property type="entry name" value="CA_dom"/>
</dbReference>
<keyword evidence="4" id="KW-1185">Reference proteome</keyword>
<dbReference type="OMA" id="HWHTPAS"/>
<dbReference type="PANTHER" id="PTHR18952:SF272">
    <property type="entry name" value="ALPHA-CARBONIC ANHYDRASE DOMAIN-CONTAINING PROTEIN"/>
    <property type="match status" value="1"/>
</dbReference>
<feature type="domain" description="Alpha-carbonic anhydrase" evidence="2">
    <location>
        <begin position="41"/>
        <end position="148"/>
    </location>
</feature>
<keyword evidence="1" id="KW-0732">Signal</keyword>
<feature type="chain" id="PRO_5020834865" description="Alpha-carbonic anhydrase domain-containing protein" evidence="1">
    <location>
        <begin position="34"/>
        <end position="148"/>
    </location>
</feature>
<feature type="signal peptide" evidence="1">
    <location>
        <begin position="1"/>
        <end position="33"/>
    </location>
</feature>
<dbReference type="SUPFAM" id="SSF51069">
    <property type="entry name" value="Carbonic anhydrase"/>
    <property type="match status" value="1"/>
</dbReference>
<dbReference type="AlphaFoldDB" id="A0A4U6U945"/>
<evidence type="ECO:0000313" key="3">
    <source>
        <dbReference type="EMBL" id="TKW10864.1"/>
    </source>
</evidence>
<dbReference type="CDD" id="cd03124">
    <property type="entry name" value="alpha_CA_prokaryotic_like"/>
    <property type="match status" value="1"/>
</dbReference>
<evidence type="ECO:0000256" key="1">
    <source>
        <dbReference type="SAM" id="SignalP"/>
    </source>
</evidence>